<name>A0A0J8UK06_COCIT</name>
<evidence type="ECO:0000313" key="3">
    <source>
        <dbReference type="Proteomes" id="UP000054563"/>
    </source>
</evidence>
<dbReference type="Pfam" id="PF17110">
    <property type="entry name" value="TFB6"/>
    <property type="match status" value="1"/>
</dbReference>
<organism evidence="2 3">
    <name type="scientific">Coccidioides immitis H538.4</name>
    <dbReference type="NCBI Taxonomy" id="396776"/>
    <lineage>
        <taxon>Eukaryota</taxon>
        <taxon>Fungi</taxon>
        <taxon>Dikarya</taxon>
        <taxon>Ascomycota</taxon>
        <taxon>Pezizomycotina</taxon>
        <taxon>Eurotiomycetes</taxon>
        <taxon>Eurotiomycetidae</taxon>
        <taxon>Onygenales</taxon>
        <taxon>Onygenaceae</taxon>
        <taxon>Coccidioides</taxon>
    </lineage>
</organism>
<reference evidence="3" key="1">
    <citation type="journal article" date="2010" name="Genome Res.">
        <title>Population genomic sequencing of Coccidioides fungi reveals recent hybridization and transposon control.</title>
        <authorList>
            <person name="Neafsey D.E."/>
            <person name="Barker B.M."/>
            <person name="Sharpton T.J."/>
            <person name="Stajich J.E."/>
            <person name="Park D.J."/>
            <person name="Whiston E."/>
            <person name="Hung C.-Y."/>
            <person name="McMahan C."/>
            <person name="White J."/>
            <person name="Sykes S."/>
            <person name="Heiman D."/>
            <person name="Young S."/>
            <person name="Zeng Q."/>
            <person name="Abouelleil A."/>
            <person name="Aftuck L."/>
            <person name="Bessette D."/>
            <person name="Brown A."/>
            <person name="FitzGerald M."/>
            <person name="Lui A."/>
            <person name="Macdonald J.P."/>
            <person name="Priest M."/>
            <person name="Orbach M.J."/>
            <person name="Galgiani J.N."/>
            <person name="Kirkland T.N."/>
            <person name="Cole G.T."/>
            <person name="Birren B.W."/>
            <person name="Henn M.R."/>
            <person name="Taylor J.W."/>
            <person name="Rounsley S.D."/>
        </authorList>
    </citation>
    <scope>NUCLEOTIDE SEQUENCE [LARGE SCALE GENOMIC DNA]</scope>
    <source>
        <strain evidence="3">H538.4</strain>
    </source>
</reference>
<dbReference type="VEuPathDB" id="FungiDB:CIHG_05587"/>
<proteinExistence type="predicted"/>
<dbReference type="OrthoDB" id="2567806at2759"/>
<gene>
    <name evidence="2" type="ORF">CIHG_05587</name>
</gene>
<feature type="region of interest" description="Disordered" evidence="1">
    <location>
        <begin position="52"/>
        <end position="71"/>
    </location>
</feature>
<dbReference type="AlphaFoldDB" id="A0A0J8UK06"/>
<dbReference type="EMBL" id="DS017000">
    <property type="protein sequence ID" value="KMU87818.1"/>
    <property type="molecule type" value="Genomic_DNA"/>
</dbReference>
<feature type="region of interest" description="Disordered" evidence="1">
    <location>
        <begin position="1"/>
        <end position="25"/>
    </location>
</feature>
<evidence type="ECO:0000256" key="1">
    <source>
        <dbReference type="SAM" id="MobiDB-lite"/>
    </source>
</evidence>
<sequence>MFASLLQGEDVETGQPLPGFETRRNQVSMTEKVRIKSIAESTRITILDTQDQGGPLEFDIEDEDGDGNEARDDDGDFGTGEFVADSGPGLLDILLYCSGPSLYQPRLERFWSLLTARRYDVCLSNQGYRHVIDERTNGSAGRFEQRVLWEFWKLKKEVQDSIIMCPATCRSTRFRSD</sequence>
<dbReference type="PANTHER" id="PTHR37781:SF1">
    <property type="entry name" value="ADR380WP"/>
    <property type="match status" value="1"/>
</dbReference>
<accession>A0A0J8UK06</accession>
<dbReference type="STRING" id="396776.A0A0J8UK06"/>
<dbReference type="InterPro" id="IPR031349">
    <property type="entry name" value="Tfb6"/>
</dbReference>
<protein>
    <submittedName>
        <fullName evidence="2">Uncharacterized protein</fullName>
    </submittedName>
</protein>
<dbReference type="GO" id="GO:0005675">
    <property type="term" value="C:transcription factor TFIIH holo complex"/>
    <property type="evidence" value="ECO:0007669"/>
    <property type="project" value="TreeGrafter"/>
</dbReference>
<dbReference type="PANTHER" id="PTHR37781">
    <property type="entry name" value="TFIIH COMPLEX SUBUNIT"/>
    <property type="match status" value="1"/>
</dbReference>
<dbReference type="Proteomes" id="UP000054563">
    <property type="component" value="Unassembled WGS sequence"/>
</dbReference>
<feature type="compositionally biased region" description="Acidic residues" evidence="1">
    <location>
        <begin position="58"/>
        <end position="71"/>
    </location>
</feature>
<evidence type="ECO:0000313" key="2">
    <source>
        <dbReference type="EMBL" id="KMU87818.1"/>
    </source>
</evidence>